<organism evidence="2 3">
    <name type="scientific">Hyaloscypha hepaticicola</name>
    <dbReference type="NCBI Taxonomy" id="2082293"/>
    <lineage>
        <taxon>Eukaryota</taxon>
        <taxon>Fungi</taxon>
        <taxon>Dikarya</taxon>
        <taxon>Ascomycota</taxon>
        <taxon>Pezizomycotina</taxon>
        <taxon>Leotiomycetes</taxon>
        <taxon>Helotiales</taxon>
        <taxon>Hyaloscyphaceae</taxon>
        <taxon>Hyaloscypha</taxon>
    </lineage>
</organism>
<dbReference type="Proteomes" id="UP000235672">
    <property type="component" value="Unassembled WGS sequence"/>
</dbReference>
<proteinExistence type="predicted"/>
<reference evidence="2 3" key="1">
    <citation type="submission" date="2016-05" db="EMBL/GenBank/DDBJ databases">
        <title>A degradative enzymes factory behind the ericoid mycorrhizal symbiosis.</title>
        <authorList>
            <consortium name="DOE Joint Genome Institute"/>
            <person name="Martino E."/>
            <person name="Morin E."/>
            <person name="Grelet G."/>
            <person name="Kuo A."/>
            <person name="Kohler A."/>
            <person name="Daghino S."/>
            <person name="Barry K."/>
            <person name="Choi C."/>
            <person name="Cichocki N."/>
            <person name="Clum A."/>
            <person name="Copeland A."/>
            <person name="Hainaut M."/>
            <person name="Haridas S."/>
            <person name="Labutti K."/>
            <person name="Lindquist E."/>
            <person name="Lipzen A."/>
            <person name="Khouja H.-R."/>
            <person name="Murat C."/>
            <person name="Ohm R."/>
            <person name="Olson A."/>
            <person name="Spatafora J."/>
            <person name="Veneault-Fourrey C."/>
            <person name="Henrissat B."/>
            <person name="Grigoriev I."/>
            <person name="Martin F."/>
            <person name="Perotto S."/>
        </authorList>
    </citation>
    <scope>NUCLEOTIDE SEQUENCE [LARGE SCALE GENOMIC DNA]</scope>
    <source>
        <strain evidence="2 3">UAMH 7357</strain>
    </source>
</reference>
<evidence type="ECO:0000256" key="1">
    <source>
        <dbReference type="SAM" id="SignalP"/>
    </source>
</evidence>
<accession>A0A2J6PDX9</accession>
<sequence>MQPTTSFLAIAMVFVSTFSIITATPVPCTDRIRDQVLKGELAPEACCSYGVCKGEVNVQGA</sequence>
<dbReference type="OrthoDB" id="4863639at2759"/>
<feature type="chain" id="PRO_5014339658" evidence="1">
    <location>
        <begin position="24"/>
        <end position="61"/>
    </location>
</feature>
<feature type="signal peptide" evidence="1">
    <location>
        <begin position="1"/>
        <end position="23"/>
    </location>
</feature>
<keyword evidence="1" id="KW-0732">Signal</keyword>
<keyword evidence="3" id="KW-1185">Reference proteome</keyword>
<name>A0A2J6PDX9_9HELO</name>
<evidence type="ECO:0000313" key="2">
    <source>
        <dbReference type="EMBL" id="PMD12255.1"/>
    </source>
</evidence>
<dbReference type="AlphaFoldDB" id="A0A2J6PDX9"/>
<protein>
    <submittedName>
        <fullName evidence="2">Uncharacterized protein</fullName>
    </submittedName>
</protein>
<dbReference type="EMBL" id="KZ613557">
    <property type="protein sequence ID" value="PMD12255.1"/>
    <property type="molecule type" value="Genomic_DNA"/>
</dbReference>
<gene>
    <name evidence="2" type="ORF">NA56DRAFT_501018</name>
</gene>
<evidence type="ECO:0000313" key="3">
    <source>
        <dbReference type="Proteomes" id="UP000235672"/>
    </source>
</evidence>